<evidence type="ECO:0000256" key="6">
    <source>
        <dbReference type="ARBA" id="ARBA00023324"/>
    </source>
</evidence>
<dbReference type="GO" id="GO:0020037">
    <property type="term" value="F:heme binding"/>
    <property type="evidence" value="ECO:0007669"/>
    <property type="project" value="InterPro"/>
</dbReference>
<dbReference type="Proteomes" id="UP000051643">
    <property type="component" value="Unassembled WGS sequence"/>
</dbReference>
<evidence type="ECO:0000313" key="15">
    <source>
        <dbReference type="EMBL" id="KRG28296.1"/>
    </source>
</evidence>
<sequence length="751" mass="83601">MEHNQSKNPDNHKVWDVNESSRCPFMGGAVEKTAGMGTTNRDWWPNSLNLKILKQHSNLSNPMDEDFNYAEAFKSLDLAAVKKDLNDLMTDSQEWWPADYGHYGPFFIRMAWHSAGTYRIGDGRGGAGSGSQRFAPLNSWPDNANLDKARLLLWPIKEKYGNKISWADLMILAGNVSLESMGLKTFGFAGGREDIWEPEEDIYWGSEGEWLGNKERYQKEDDLENPLGASHMGLIYVNPEGPNGEPDPIGAAKDIRETFGRMAMNDYETVALIAGGHTFGKTHGAADANEYVGAEPAGAGIEEMGLGWKNSFGSGNAENTITSGIEGAWTQTPTKWSNNFFENLFGFDWECHKGPGGAYQWRPKDGAGAGTVPDAHDPSKKHAPFMLTTDLALKEDPEYLKISKHFHENPEEFADAFSRAWYKLTHRDMGPISRYLGPEVPSEELIWQDPVPKVDHELVNENDVKELKKKILNSGLSVSQLVSTAWASASTFRGSDKRGGANGARIRLEPQRHWEVNNPPQLQEVLTRLENIQREFNEAQAGNKKVSLADLIVLGGCVAIKKAAADAGHEIGVAFIPGRTDATAEQTDAEAFEPLEPNADGFRNYARNRDNISASAEEMLVDKAQLLTLTPPEMTVLVGGMRVLDTNFDGSKRGVFTDRPGQLTNDFFKNILDMRTTWKATSDAQTEFEGRDRSTNKVKWTGSRVDLIFGSNSELRALAEVYGTRNSEEKFVKDFVKAWEKVMNLDRFDLK</sequence>
<dbReference type="Gene3D" id="1.10.520.10">
    <property type="match status" value="2"/>
</dbReference>
<keyword evidence="16" id="KW-1185">Reference proteome</keyword>
<comment type="catalytic activity">
    <reaction evidence="8 12 13">
        <text>H2O2 + AH2 = A + 2 H2O</text>
        <dbReference type="Rhea" id="RHEA:30275"/>
        <dbReference type="ChEBI" id="CHEBI:13193"/>
        <dbReference type="ChEBI" id="CHEBI:15377"/>
        <dbReference type="ChEBI" id="CHEBI:16240"/>
        <dbReference type="ChEBI" id="CHEBI:17499"/>
        <dbReference type="EC" id="1.11.1.21"/>
    </reaction>
</comment>
<keyword evidence="6 12" id="KW-0376">Hydrogen peroxide</keyword>
<dbReference type="PRINTS" id="PR00460">
    <property type="entry name" value="BPEROXIDASE"/>
</dbReference>
<dbReference type="GO" id="GO:0005829">
    <property type="term" value="C:cytosol"/>
    <property type="evidence" value="ECO:0007669"/>
    <property type="project" value="UniProtKB-ARBA"/>
</dbReference>
<dbReference type="GO" id="GO:0070301">
    <property type="term" value="P:cellular response to hydrogen peroxide"/>
    <property type="evidence" value="ECO:0007669"/>
    <property type="project" value="TreeGrafter"/>
</dbReference>
<keyword evidence="3 12" id="KW-0479">Metal-binding</keyword>
<evidence type="ECO:0000259" key="14">
    <source>
        <dbReference type="PROSITE" id="PS50873"/>
    </source>
</evidence>
<dbReference type="EMBL" id="LKTP01000023">
    <property type="protein sequence ID" value="KRG28296.1"/>
    <property type="molecule type" value="Genomic_DNA"/>
</dbReference>
<dbReference type="PROSITE" id="PS00436">
    <property type="entry name" value="PEROXIDASE_2"/>
    <property type="match status" value="1"/>
</dbReference>
<evidence type="ECO:0000256" key="5">
    <source>
        <dbReference type="ARBA" id="ARBA00023004"/>
    </source>
</evidence>
<keyword evidence="5 12" id="KW-0408">Iron</keyword>
<dbReference type="Gene3D" id="1.10.420.10">
    <property type="entry name" value="Peroxidase, domain 2"/>
    <property type="match status" value="2"/>
</dbReference>
<comment type="cofactor">
    <cofactor evidence="12">
        <name>heme b</name>
        <dbReference type="ChEBI" id="CHEBI:60344"/>
    </cofactor>
    <text evidence="12">Binds 1 heme b (iron(II)-protoporphyrin IX) group per dimer.</text>
</comment>
<comment type="PTM">
    <text evidence="12">Formation of the three residue Trp-Tyr-Met cross-link is important for the catalase, but not the peroxidase activity of the enzyme.</text>
</comment>
<evidence type="ECO:0000256" key="9">
    <source>
        <dbReference type="ARBA" id="ARBA00060838"/>
    </source>
</evidence>
<feature type="binding site" description="axial binding residue" evidence="12">
    <location>
        <position position="277"/>
    </location>
    <ligand>
        <name>heme b</name>
        <dbReference type="ChEBI" id="CHEBI:60344"/>
    </ligand>
    <ligandPart>
        <name>Fe</name>
        <dbReference type="ChEBI" id="CHEBI:18248"/>
    </ligandPart>
</feature>
<dbReference type="SUPFAM" id="SSF48113">
    <property type="entry name" value="Heme-dependent peroxidases"/>
    <property type="match status" value="2"/>
</dbReference>
<evidence type="ECO:0000256" key="2">
    <source>
        <dbReference type="ARBA" id="ARBA00022617"/>
    </source>
</evidence>
<comment type="caution">
    <text evidence="15">The sequence shown here is derived from an EMBL/GenBank/DDBJ whole genome shotgun (WGS) entry which is preliminary data.</text>
</comment>
<evidence type="ECO:0000256" key="13">
    <source>
        <dbReference type="RuleBase" id="RU003451"/>
    </source>
</evidence>
<evidence type="ECO:0000256" key="1">
    <source>
        <dbReference type="ARBA" id="ARBA00022559"/>
    </source>
</evidence>
<name>A0A0Q9ZJ33_9FLAO</name>
<dbReference type="GO" id="GO:0046872">
    <property type="term" value="F:metal ion binding"/>
    <property type="evidence" value="ECO:0007669"/>
    <property type="project" value="UniProtKB-KW"/>
</dbReference>
<feature type="cross-link" description="Tryptophyl-tyrosyl-methioninium (Tyr-Met) (with Trp-112)" evidence="12">
    <location>
        <begin position="236"/>
        <end position="262"/>
    </location>
</feature>
<dbReference type="EC" id="1.11.1.21" evidence="10 12"/>
<feature type="domain" description="Plant heme peroxidase family profile" evidence="14">
    <location>
        <begin position="146"/>
        <end position="443"/>
    </location>
</feature>
<evidence type="ECO:0000313" key="16">
    <source>
        <dbReference type="Proteomes" id="UP000051643"/>
    </source>
</evidence>
<dbReference type="FunFam" id="1.10.420.10:FF:000002">
    <property type="entry name" value="Catalase-peroxidase"/>
    <property type="match status" value="1"/>
</dbReference>
<comment type="catalytic activity">
    <reaction evidence="7 12 13">
        <text>2 H2O2 = O2 + 2 H2O</text>
        <dbReference type="Rhea" id="RHEA:20309"/>
        <dbReference type="ChEBI" id="CHEBI:15377"/>
        <dbReference type="ChEBI" id="CHEBI:15379"/>
        <dbReference type="ChEBI" id="CHEBI:16240"/>
        <dbReference type="EC" id="1.11.1.21"/>
    </reaction>
</comment>
<dbReference type="InterPro" id="IPR010255">
    <property type="entry name" value="Haem_peroxidase_sf"/>
</dbReference>
<dbReference type="NCBIfam" id="TIGR00198">
    <property type="entry name" value="cat_per_HPI"/>
    <property type="match status" value="1"/>
</dbReference>
<evidence type="ECO:0000256" key="7">
    <source>
        <dbReference type="ARBA" id="ARBA00049145"/>
    </source>
</evidence>
<dbReference type="STRING" id="270918.APR42_05780"/>
<dbReference type="FunFam" id="1.10.420.10:FF:000004">
    <property type="entry name" value="Catalase-peroxidase"/>
    <property type="match status" value="1"/>
</dbReference>
<comment type="caution">
    <text evidence="12">Lacks conserved residue(s) required for the propagation of feature annotation.</text>
</comment>
<dbReference type="GO" id="GO:0042744">
    <property type="term" value="P:hydrogen peroxide catabolic process"/>
    <property type="evidence" value="ECO:0007669"/>
    <property type="project" value="UniProtKB-KW"/>
</dbReference>
<comment type="similarity">
    <text evidence="9 12 13">Belongs to the peroxidase family. Peroxidase/catalase subfamily.</text>
</comment>
<dbReference type="FunFam" id="1.10.520.10:FF:000002">
    <property type="entry name" value="Catalase-peroxidase"/>
    <property type="match status" value="1"/>
</dbReference>
<evidence type="ECO:0000256" key="8">
    <source>
        <dbReference type="ARBA" id="ARBA00051651"/>
    </source>
</evidence>
<evidence type="ECO:0000256" key="4">
    <source>
        <dbReference type="ARBA" id="ARBA00023002"/>
    </source>
</evidence>
<dbReference type="CDD" id="cd00649">
    <property type="entry name" value="catalase_peroxidase_1"/>
    <property type="match status" value="1"/>
</dbReference>
<dbReference type="Pfam" id="PF00141">
    <property type="entry name" value="peroxidase"/>
    <property type="match status" value="2"/>
</dbReference>
<protein>
    <recommendedName>
        <fullName evidence="11 12">Catalase-peroxidase</fullName>
        <shortName evidence="12">CP</shortName>
        <ecNumber evidence="10 12">1.11.1.21</ecNumber>
    </recommendedName>
    <alternativeName>
        <fullName evidence="12">Peroxidase/catalase</fullName>
    </alternativeName>
</protein>
<evidence type="ECO:0000256" key="12">
    <source>
        <dbReference type="HAMAP-Rule" id="MF_01961"/>
    </source>
</evidence>
<dbReference type="InterPro" id="IPR002016">
    <property type="entry name" value="Haem_peroxidase"/>
</dbReference>
<evidence type="ECO:0000256" key="11">
    <source>
        <dbReference type="ARBA" id="ARBA00074141"/>
    </source>
</evidence>
<dbReference type="PROSITE" id="PS00435">
    <property type="entry name" value="PEROXIDASE_1"/>
    <property type="match status" value="1"/>
</dbReference>
<accession>A0A0Q9ZJ33</accession>
<evidence type="ECO:0000256" key="10">
    <source>
        <dbReference type="ARBA" id="ARBA00067012"/>
    </source>
</evidence>
<gene>
    <name evidence="12" type="primary">katG</name>
    <name evidence="15" type="ORF">APR42_05780</name>
</gene>
<dbReference type="PROSITE" id="PS50873">
    <property type="entry name" value="PEROXIDASE_4"/>
    <property type="match status" value="1"/>
</dbReference>
<comment type="function">
    <text evidence="12">Bifunctional enzyme with both catalase and broad-spectrum peroxidase activity.</text>
</comment>
<dbReference type="HAMAP" id="MF_01961">
    <property type="entry name" value="Catal_peroxid"/>
    <property type="match status" value="1"/>
</dbReference>
<dbReference type="RefSeq" id="WP_057481967.1">
    <property type="nucleotide sequence ID" value="NZ_BMWR01000001.1"/>
</dbReference>
<dbReference type="GO" id="GO:0004096">
    <property type="term" value="F:catalase activity"/>
    <property type="evidence" value="ECO:0007669"/>
    <property type="project" value="UniProtKB-UniRule"/>
</dbReference>
<dbReference type="PRINTS" id="PR00458">
    <property type="entry name" value="PEROXIDASE"/>
</dbReference>
<feature type="active site" description="Proton acceptor" evidence="12">
    <location>
        <position position="113"/>
    </location>
</feature>
<dbReference type="NCBIfam" id="NF011635">
    <property type="entry name" value="PRK15061.1"/>
    <property type="match status" value="1"/>
</dbReference>
<dbReference type="InterPro" id="IPR019794">
    <property type="entry name" value="Peroxidases_AS"/>
</dbReference>
<dbReference type="InterPro" id="IPR019793">
    <property type="entry name" value="Peroxidases_heam-ligand_BS"/>
</dbReference>
<organism evidence="15 16">
    <name type="scientific">Salegentibacter mishustinae</name>
    <dbReference type="NCBI Taxonomy" id="270918"/>
    <lineage>
        <taxon>Bacteria</taxon>
        <taxon>Pseudomonadati</taxon>
        <taxon>Bacteroidota</taxon>
        <taxon>Flavobacteriia</taxon>
        <taxon>Flavobacteriales</taxon>
        <taxon>Flavobacteriaceae</taxon>
        <taxon>Salegentibacter</taxon>
    </lineage>
</organism>
<evidence type="ECO:0000256" key="3">
    <source>
        <dbReference type="ARBA" id="ARBA00022723"/>
    </source>
</evidence>
<keyword evidence="4 12" id="KW-0560">Oxidoreductase</keyword>
<reference evidence="15" key="1">
    <citation type="submission" date="2015-10" db="EMBL/GenBank/DDBJ databases">
        <title>Draft genome sequence of Salegentibacter mishustinae KCTC 12263.</title>
        <authorList>
            <person name="Lin W."/>
            <person name="Zheng Q."/>
        </authorList>
    </citation>
    <scope>NUCLEOTIDE SEQUENCE [LARGE SCALE GENOMIC DNA]</scope>
    <source>
        <strain evidence="15">KCTC 12263</strain>
    </source>
</reference>
<dbReference type="InterPro" id="IPR000763">
    <property type="entry name" value="Catalase_peroxidase"/>
</dbReference>
<dbReference type="PANTHER" id="PTHR30555">
    <property type="entry name" value="HYDROPEROXIDASE I, BIFUNCTIONAL CATALASE-PEROXIDASE"/>
    <property type="match status" value="1"/>
</dbReference>
<keyword evidence="1 12" id="KW-0575">Peroxidase</keyword>
<dbReference type="AlphaFoldDB" id="A0A0Q9ZJ33"/>
<keyword evidence="2 12" id="KW-0349">Heme</keyword>
<dbReference type="PANTHER" id="PTHR30555:SF0">
    <property type="entry name" value="CATALASE-PEROXIDASE"/>
    <property type="match status" value="1"/>
</dbReference>
<feature type="site" description="Transition state stabilizer" evidence="12">
    <location>
        <position position="109"/>
    </location>
</feature>
<comment type="subunit">
    <text evidence="12">Homodimer or homotetramer.</text>
</comment>
<dbReference type="OrthoDB" id="9759743at2"/>
<dbReference type="CDD" id="cd08200">
    <property type="entry name" value="catalase_peroxidase_2"/>
    <property type="match status" value="1"/>
</dbReference>
<proteinExistence type="inferred from homology"/>